<dbReference type="NCBIfam" id="TIGR02937">
    <property type="entry name" value="sigma70-ECF"/>
    <property type="match status" value="1"/>
</dbReference>
<dbReference type="Proteomes" id="UP000182248">
    <property type="component" value="Unassembled WGS sequence"/>
</dbReference>
<dbReference type="GO" id="GO:0016987">
    <property type="term" value="F:sigma factor activity"/>
    <property type="evidence" value="ECO:0007669"/>
    <property type="project" value="UniProtKB-KW"/>
</dbReference>
<sequence>MFQTDLIEKCRNNDRKAQWVLYRKYCDAMFCVAKRYLPNREDAEDAVQESFIRVFRKLHQYREEVAFGAWLKRIVINYCLDKIKLEKEKLLSLDEIYPQPVEDDPGGWMVDDHVRPKMVIRAMEQLPDSCRYVVMLFLLEGYDHEEIAQIMGITEVNSRTLLFRGKKKLKELLTAKTV</sequence>
<evidence type="ECO:0000313" key="8">
    <source>
        <dbReference type="Proteomes" id="UP000182248"/>
    </source>
</evidence>
<feature type="domain" description="RNA polymerase sigma-70 region 2" evidence="5">
    <location>
        <begin position="21"/>
        <end position="84"/>
    </location>
</feature>
<dbReference type="AlphaFoldDB" id="A0A1K1RT18"/>
<accession>A0A1K1RT18</accession>
<evidence type="ECO:0000256" key="4">
    <source>
        <dbReference type="ARBA" id="ARBA00023163"/>
    </source>
</evidence>
<dbReference type="InterPro" id="IPR013325">
    <property type="entry name" value="RNA_pol_sigma_r2"/>
</dbReference>
<dbReference type="PANTHER" id="PTHR43133:SF51">
    <property type="entry name" value="RNA POLYMERASE SIGMA FACTOR"/>
    <property type="match status" value="1"/>
</dbReference>
<gene>
    <name evidence="7" type="ORF">SAMN02927921_03978</name>
</gene>
<dbReference type="SUPFAM" id="SSF88659">
    <property type="entry name" value="Sigma3 and sigma4 domains of RNA polymerase sigma factors"/>
    <property type="match status" value="1"/>
</dbReference>
<keyword evidence="8" id="KW-1185">Reference proteome</keyword>
<comment type="similarity">
    <text evidence="1">Belongs to the sigma-70 factor family. ECF subfamily.</text>
</comment>
<keyword evidence="3" id="KW-0731">Sigma factor</keyword>
<dbReference type="OrthoDB" id="1160671at2"/>
<dbReference type="InterPro" id="IPR036388">
    <property type="entry name" value="WH-like_DNA-bd_sf"/>
</dbReference>
<dbReference type="Gene3D" id="1.10.1740.10">
    <property type="match status" value="1"/>
</dbReference>
<feature type="domain" description="RNA polymerase sigma factor 70 region 4 type 2" evidence="6">
    <location>
        <begin position="119"/>
        <end position="169"/>
    </location>
</feature>
<dbReference type="Pfam" id="PF04542">
    <property type="entry name" value="Sigma70_r2"/>
    <property type="match status" value="1"/>
</dbReference>
<dbReference type="SUPFAM" id="SSF88946">
    <property type="entry name" value="Sigma2 domain of RNA polymerase sigma factors"/>
    <property type="match status" value="1"/>
</dbReference>
<dbReference type="EMBL" id="FPJE01000034">
    <property type="protein sequence ID" value="SFW75225.1"/>
    <property type="molecule type" value="Genomic_DNA"/>
</dbReference>
<evidence type="ECO:0000259" key="6">
    <source>
        <dbReference type="Pfam" id="PF08281"/>
    </source>
</evidence>
<dbReference type="InterPro" id="IPR014284">
    <property type="entry name" value="RNA_pol_sigma-70_dom"/>
</dbReference>
<keyword evidence="4" id="KW-0804">Transcription</keyword>
<dbReference type="InterPro" id="IPR013324">
    <property type="entry name" value="RNA_pol_sigma_r3/r4-like"/>
</dbReference>
<dbReference type="InterPro" id="IPR013249">
    <property type="entry name" value="RNA_pol_sigma70_r4_t2"/>
</dbReference>
<dbReference type="InterPro" id="IPR039425">
    <property type="entry name" value="RNA_pol_sigma-70-like"/>
</dbReference>
<evidence type="ECO:0000256" key="1">
    <source>
        <dbReference type="ARBA" id="ARBA00010641"/>
    </source>
</evidence>
<dbReference type="PANTHER" id="PTHR43133">
    <property type="entry name" value="RNA POLYMERASE ECF-TYPE SIGMA FACTO"/>
    <property type="match status" value="1"/>
</dbReference>
<dbReference type="InterPro" id="IPR007627">
    <property type="entry name" value="RNA_pol_sigma70_r2"/>
</dbReference>
<evidence type="ECO:0000256" key="3">
    <source>
        <dbReference type="ARBA" id="ARBA00023082"/>
    </source>
</evidence>
<dbReference type="CDD" id="cd06171">
    <property type="entry name" value="Sigma70_r4"/>
    <property type="match status" value="1"/>
</dbReference>
<dbReference type="RefSeq" id="WP_072319210.1">
    <property type="nucleotide sequence ID" value="NZ_FPJE01000034.1"/>
</dbReference>
<proteinExistence type="inferred from homology"/>
<evidence type="ECO:0000256" key="2">
    <source>
        <dbReference type="ARBA" id="ARBA00023015"/>
    </source>
</evidence>
<name>A0A1K1RT18_9FLAO</name>
<reference evidence="7 8" key="1">
    <citation type="submission" date="2016-11" db="EMBL/GenBank/DDBJ databases">
        <authorList>
            <person name="Jaros S."/>
            <person name="Januszkiewicz K."/>
            <person name="Wedrychowicz H."/>
        </authorList>
    </citation>
    <scope>NUCLEOTIDE SEQUENCE [LARGE SCALE GENOMIC DNA]</scope>
    <source>
        <strain evidence="7 8">CGMCC 1.12145</strain>
    </source>
</reference>
<protein>
    <submittedName>
        <fullName evidence="7">RNA polymerase sigma-70 factor, ECF subfamily</fullName>
    </submittedName>
</protein>
<keyword evidence="2" id="KW-0805">Transcription regulation</keyword>
<dbReference type="GO" id="GO:0006352">
    <property type="term" value="P:DNA-templated transcription initiation"/>
    <property type="evidence" value="ECO:0007669"/>
    <property type="project" value="InterPro"/>
</dbReference>
<dbReference type="STRING" id="1150368.SAMN02927921_03978"/>
<dbReference type="GO" id="GO:0003677">
    <property type="term" value="F:DNA binding"/>
    <property type="evidence" value="ECO:0007669"/>
    <property type="project" value="InterPro"/>
</dbReference>
<dbReference type="Gene3D" id="1.10.10.10">
    <property type="entry name" value="Winged helix-like DNA-binding domain superfamily/Winged helix DNA-binding domain"/>
    <property type="match status" value="1"/>
</dbReference>
<evidence type="ECO:0000259" key="5">
    <source>
        <dbReference type="Pfam" id="PF04542"/>
    </source>
</evidence>
<organism evidence="7 8">
    <name type="scientific">Sinomicrobium oceani</name>
    <dbReference type="NCBI Taxonomy" id="1150368"/>
    <lineage>
        <taxon>Bacteria</taxon>
        <taxon>Pseudomonadati</taxon>
        <taxon>Bacteroidota</taxon>
        <taxon>Flavobacteriia</taxon>
        <taxon>Flavobacteriales</taxon>
        <taxon>Flavobacteriaceae</taxon>
        <taxon>Sinomicrobium</taxon>
    </lineage>
</organism>
<evidence type="ECO:0000313" key="7">
    <source>
        <dbReference type="EMBL" id="SFW75225.1"/>
    </source>
</evidence>
<dbReference type="Pfam" id="PF08281">
    <property type="entry name" value="Sigma70_r4_2"/>
    <property type="match status" value="1"/>
</dbReference>